<dbReference type="EMBL" id="LC484298">
    <property type="protein sequence ID" value="BBK26504.1"/>
    <property type="molecule type" value="mRNA"/>
</dbReference>
<organism evidence="4">
    <name type="scientific">Nephotettix cincticeps</name>
    <name type="common">Green rice leafhopper</name>
    <name type="synonym">Selenocephalus cincticeps</name>
    <dbReference type="NCBI Taxonomy" id="94400"/>
    <lineage>
        <taxon>Eukaryota</taxon>
        <taxon>Metazoa</taxon>
        <taxon>Ecdysozoa</taxon>
        <taxon>Arthropoda</taxon>
        <taxon>Hexapoda</taxon>
        <taxon>Insecta</taxon>
        <taxon>Pterygota</taxon>
        <taxon>Neoptera</taxon>
        <taxon>Paraneoptera</taxon>
        <taxon>Hemiptera</taxon>
        <taxon>Auchenorrhyncha</taxon>
        <taxon>Membracoidea</taxon>
        <taxon>Cicadellidae</taxon>
        <taxon>Deltocephalinae</taxon>
        <taxon>Chiasmini</taxon>
        <taxon>Nephotettix</taxon>
    </lineage>
</organism>
<evidence type="ECO:0000313" key="4">
    <source>
        <dbReference type="EMBL" id="BBK26504.1"/>
    </source>
</evidence>
<reference evidence="4" key="1">
    <citation type="submission" date="2019-05" db="EMBL/GenBank/DDBJ databases">
        <title>A large number of peptidoglycan recognition protein genes expressed in the bacteriome of the green rice leafhopper Nephotettix cincticeps (Hemiptera, Cicadellidae).</title>
        <authorList>
            <person name="Tomizawa M."/>
            <person name="Nakamura Y."/>
            <person name="Suetsugu Y."/>
            <person name="Noda H."/>
        </authorList>
    </citation>
    <scope>NUCLEOTIDE SEQUENCE</scope>
</reference>
<dbReference type="InterPro" id="IPR006619">
    <property type="entry name" value="PGRP_domain_met/bac"/>
</dbReference>
<dbReference type="SMART" id="SM00701">
    <property type="entry name" value="PGRP"/>
    <property type="match status" value="1"/>
</dbReference>
<keyword evidence="2" id="KW-0391">Immunity</keyword>
<accession>A0A5H2X3R6</accession>
<dbReference type="GO" id="GO:0045087">
    <property type="term" value="P:innate immune response"/>
    <property type="evidence" value="ECO:0007669"/>
    <property type="project" value="UniProtKB-KW"/>
</dbReference>
<feature type="domain" description="Peptidoglycan recognition protein family" evidence="3">
    <location>
        <begin position="18"/>
        <end position="173"/>
    </location>
</feature>
<evidence type="ECO:0000256" key="2">
    <source>
        <dbReference type="ARBA" id="ARBA00022859"/>
    </source>
</evidence>
<gene>
    <name evidence="4" type="primary">PGRP5</name>
</gene>
<protein>
    <submittedName>
        <fullName evidence="4">Peptidoglycan recognition protein 5</fullName>
    </submittedName>
</protein>
<keyword evidence="1" id="KW-0399">Innate immunity</keyword>
<dbReference type="PANTHER" id="PTHR11022:SF41">
    <property type="entry name" value="PEPTIDOGLYCAN-RECOGNITION PROTEIN LC-RELATED"/>
    <property type="match status" value="1"/>
</dbReference>
<dbReference type="PANTHER" id="PTHR11022">
    <property type="entry name" value="PEPTIDOGLYCAN RECOGNITION PROTEIN"/>
    <property type="match status" value="1"/>
</dbReference>
<dbReference type="Gene3D" id="3.40.80.10">
    <property type="entry name" value="Peptidoglycan recognition protein-like"/>
    <property type="match status" value="1"/>
</dbReference>
<evidence type="ECO:0000256" key="1">
    <source>
        <dbReference type="ARBA" id="ARBA00022588"/>
    </source>
</evidence>
<dbReference type="SUPFAM" id="SSF55846">
    <property type="entry name" value="N-acetylmuramoyl-L-alanine amidase-like"/>
    <property type="match status" value="1"/>
</dbReference>
<proteinExistence type="evidence at transcript level"/>
<dbReference type="GO" id="GO:0009253">
    <property type="term" value="P:peptidoglycan catabolic process"/>
    <property type="evidence" value="ECO:0007669"/>
    <property type="project" value="InterPro"/>
</dbReference>
<dbReference type="GO" id="GO:0008745">
    <property type="term" value="F:N-acetylmuramoyl-L-alanine amidase activity"/>
    <property type="evidence" value="ECO:0007669"/>
    <property type="project" value="InterPro"/>
</dbReference>
<evidence type="ECO:0000259" key="3">
    <source>
        <dbReference type="SMART" id="SM00701"/>
    </source>
</evidence>
<dbReference type="GO" id="GO:0008270">
    <property type="term" value="F:zinc ion binding"/>
    <property type="evidence" value="ECO:0007669"/>
    <property type="project" value="InterPro"/>
</dbReference>
<dbReference type="InterPro" id="IPR036505">
    <property type="entry name" value="Amidase/PGRP_sf"/>
</dbReference>
<name>A0A5H2X3R6_NEPCI</name>
<dbReference type="AlphaFoldDB" id="A0A5H2X3R6"/>
<sequence length="195" mass="23107">MVNKKKKRKSNDGHPFIPLVREFWGALPHRGEKPKYTNTPVSTVLVYDYLRCKPCVSDMDCTREVQAIQLRQRRRRLPDMQFNFLVGSMGRVYEGRGWHVKPEVDKRHKDLEDDCLLVAMIGRDLDEEFGPHRKKRFMMMKGLEEWLRYSVENNYITPNFLQYNVGPSARQGAVDIPDHILKKMQKPEYRPKLPF</sequence>
<dbReference type="InterPro" id="IPR015510">
    <property type="entry name" value="PGRP"/>
</dbReference>